<dbReference type="Proteomes" id="UP000053647">
    <property type="component" value="Unassembled WGS sequence"/>
</dbReference>
<gene>
    <name evidence="2" type="ORF">PAXINDRAFT_156310</name>
</gene>
<reference evidence="2 3" key="1">
    <citation type="submission" date="2014-06" db="EMBL/GenBank/DDBJ databases">
        <authorList>
            <consortium name="DOE Joint Genome Institute"/>
            <person name="Kuo A."/>
            <person name="Kohler A."/>
            <person name="Nagy L.G."/>
            <person name="Floudas D."/>
            <person name="Copeland A."/>
            <person name="Barry K.W."/>
            <person name="Cichocki N."/>
            <person name="Veneault-Fourrey C."/>
            <person name="LaButti K."/>
            <person name="Lindquist E.A."/>
            <person name="Lipzen A."/>
            <person name="Lundell T."/>
            <person name="Morin E."/>
            <person name="Murat C."/>
            <person name="Sun H."/>
            <person name="Tunlid A."/>
            <person name="Henrissat B."/>
            <person name="Grigoriev I.V."/>
            <person name="Hibbett D.S."/>
            <person name="Martin F."/>
            <person name="Nordberg H.P."/>
            <person name="Cantor M.N."/>
            <person name="Hua S.X."/>
        </authorList>
    </citation>
    <scope>NUCLEOTIDE SEQUENCE [LARGE SCALE GENOMIC DNA]</scope>
    <source>
        <strain evidence="2 3">ATCC 200175</strain>
    </source>
</reference>
<dbReference type="HOGENOM" id="CLU_1865753_0_0_1"/>
<accession>A0A0C9U2W6</accession>
<sequence>MAFLQGSRTGEAWSAPREEMVEDYDGPLSPRSGVTHGGDLLAPPATEGTFAVPPSSPASSSTFRHSPPPHHPFPNTTAAQKNARVSFKPWSTMAARSPVLVYNFTPWIELIPKVSVRANNRVREELEGSGTGPVHRM</sequence>
<reference evidence="3" key="2">
    <citation type="submission" date="2015-01" db="EMBL/GenBank/DDBJ databases">
        <title>Evolutionary Origins and Diversification of the Mycorrhizal Mutualists.</title>
        <authorList>
            <consortium name="DOE Joint Genome Institute"/>
            <consortium name="Mycorrhizal Genomics Consortium"/>
            <person name="Kohler A."/>
            <person name="Kuo A."/>
            <person name="Nagy L.G."/>
            <person name="Floudas D."/>
            <person name="Copeland A."/>
            <person name="Barry K.W."/>
            <person name="Cichocki N."/>
            <person name="Veneault-Fourrey C."/>
            <person name="LaButti K."/>
            <person name="Lindquist E.A."/>
            <person name="Lipzen A."/>
            <person name="Lundell T."/>
            <person name="Morin E."/>
            <person name="Murat C."/>
            <person name="Riley R."/>
            <person name="Ohm R."/>
            <person name="Sun H."/>
            <person name="Tunlid A."/>
            <person name="Henrissat B."/>
            <person name="Grigoriev I.V."/>
            <person name="Hibbett D.S."/>
            <person name="Martin F."/>
        </authorList>
    </citation>
    <scope>NUCLEOTIDE SEQUENCE [LARGE SCALE GENOMIC DNA]</scope>
    <source>
        <strain evidence="3">ATCC 200175</strain>
    </source>
</reference>
<organism evidence="2 3">
    <name type="scientific">Paxillus involutus ATCC 200175</name>
    <dbReference type="NCBI Taxonomy" id="664439"/>
    <lineage>
        <taxon>Eukaryota</taxon>
        <taxon>Fungi</taxon>
        <taxon>Dikarya</taxon>
        <taxon>Basidiomycota</taxon>
        <taxon>Agaricomycotina</taxon>
        <taxon>Agaricomycetes</taxon>
        <taxon>Agaricomycetidae</taxon>
        <taxon>Boletales</taxon>
        <taxon>Paxilineae</taxon>
        <taxon>Paxillaceae</taxon>
        <taxon>Paxillus</taxon>
    </lineage>
</organism>
<keyword evidence="3" id="KW-1185">Reference proteome</keyword>
<name>A0A0C9U2W6_PAXIN</name>
<dbReference type="AlphaFoldDB" id="A0A0C9U2W6"/>
<evidence type="ECO:0000313" key="2">
    <source>
        <dbReference type="EMBL" id="KIJ13907.1"/>
    </source>
</evidence>
<feature type="region of interest" description="Disordered" evidence="1">
    <location>
        <begin position="1"/>
        <end position="81"/>
    </location>
</feature>
<protein>
    <submittedName>
        <fullName evidence="2">Uncharacterized protein</fullName>
    </submittedName>
</protein>
<evidence type="ECO:0000256" key="1">
    <source>
        <dbReference type="SAM" id="MobiDB-lite"/>
    </source>
</evidence>
<proteinExistence type="predicted"/>
<evidence type="ECO:0000313" key="3">
    <source>
        <dbReference type="Proteomes" id="UP000053647"/>
    </source>
</evidence>
<dbReference type="EMBL" id="KN819347">
    <property type="protein sequence ID" value="KIJ13907.1"/>
    <property type="molecule type" value="Genomic_DNA"/>
</dbReference>